<evidence type="ECO:0000313" key="9">
    <source>
        <dbReference type="Proteomes" id="UP000277300"/>
    </source>
</evidence>
<dbReference type="OrthoDB" id="532420at2759"/>
<dbReference type="PANTHER" id="PTHR11952">
    <property type="entry name" value="UDP- GLUCOSE PYROPHOSPHORYLASE"/>
    <property type="match status" value="1"/>
</dbReference>
<evidence type="ECO:0000256" key="5">
    <source>
        <dbReference type="ARBA" id="ARBA00022695"/>
    </source>
</evidence>
<organism evidence="8 9">
    <name type="scientific">Phytophthora kernoviae</name>
    <dbReference type="NCBI Taxonomy" id="325452"/>
    <lineage>
        <taxon>Eukaryota</taxon>
        <taxon>Sar</taxon>
        <taxon>Stramenopiles</taxon>
        <taxon>Oomycota</taxon>
        <taxon>Peronosporomycetes</taxon>
        <taxon>Peronosporales</taxon>
        <taxon>Peronosporaceae</taxon>
        <taxon>Phytophthora</taxon>
    </lineage>
</organism>
<dbReference type="EMBL" id="MBAD02002465">
    <property type="protein sequence ID" value="RLN47271.1"/>
    <property type="molecule type" value="Genomic_DNA"/>
</dbReference>
<dbReference type="GO" id="GO:0006048">
    <property type="term" value="P:UDP-N-acetylglucosamine biosynthetic process"/>
    <property type="evidence" value="ECO:0007669"/>
    <property type="project" value="TreeGrafter"/>
</dbReference>
<protein>
    <recommendedName>
        <fullName evidence="3">UDP-N-acetylglucosamine diphosphorylase</fullName>
        <ecNumber evidence="3">2.7.7.23</ecNumber>
    </recommendedName>
</protein>
<sequence length="1007" mass="110525">MPVPEELARKLRAAGQGHVLKFDDAGKLSSAETQQLTKEVKLINNLTVYSLTNSLQNYVSKLQLEALDLELLQSIFEASTRAEAQETGSIEPLDHYDLLEQCSIEDKQQWVRLGLEAISQGQVCALVLGGGQGTRLGFAGPKGMYDIGLPSEKSLFQLFAERLLALEVLASKAFPERPRDEIQIPFYVMTSKMNHETTMEFFREHEFFGLQETQMFFFPQGTLPCFTTEGKLMLESGHKLATAPDGNGGIYKALASSGALDQLQTRGVKYLHVFSVDNALCKAADPTFIGYCIDKQADCGNKVVWKSRPDESVGVVAKRNSAYCVVEYSELDRAASEQVDPSTGKLSFGAANICNHFYTIDFLVNVVLPNSSLAYHVAHKKIPVADDTGATCTPSSNSGIKLESFIFDVFPLSSRMAVLSVPRDTEFAPVKNAPGNPIDSPDSARRMLHDEGKAWLLDGAASIWKGSEEVESFVHEKLDRVQHIEISPLVSYNGEGLEASVRALMKGFPLEVIRIESPNTMANAYSIPASIRQAFAEAGQNHVFRFVDAGKVTSQDACDLVESLRVYDLSQLAGLFERSTKADSAMKGTVDEITPLEEEVVQQLSQVDPDLKTKWLDTGLEAVSKGMVGALVLSGGQGTRLGFAGPKGMYDIGLPSGKSLFELFALRILKVQALARERLGLTDTPQIPWLIMTSEMNHEETVSFFRENKFFGLSREQLHFFCQGSLPCFTENGQFILETASQLARASDGNGGIYPALKRSGLLNLLSERNVQYLHIFSVDNVLCKVADPTFIGYCVDQDADCANKVVWKTRPDESVGVVAKRNGAYCVVEYSELDRAASEQVNPSTGKLSFGAANICNHFFRLDFLHRCCNQSDAEYHVAKKKILHVNQEGTATIKPTSNTGIKLETFIFDVFPLSTSMKVLGVEREDEFAPVKNAPGAATDSPDTARLLISAQCKRWLLDAGATFEDSAPDAICEVLPSLSYDGEGLEEIALSKSPIRLPVVLERE</sequence>
<comment type="similarity">
    <text evidence="2">Belongs to the UDPGP type 1 family.</text>
</comment>
<evidence type="ECO:0000256" key="2">
    <source>
        <dbReference type="ARBA" id="ARBA00010401"/>
    </source>
</evidence>
<evidence type="ECO:0000256" key="6">
    <source>
        <dbReference type="ARBA" id="ARBA00048493"/>
    </source>
</evidence>
<evidence type="ECO:0000313" key="8">
    <source>
        <dbReference type="EMBL" id="RLN59200.1"/>
    </source>
</evidence>
<dbReference type="Proteomes" id="UP000277300">
    <property type="component" value="Unassembled WGS sequence"/>
</dbReference>
<evidence type="ECO:0000256" key="3">
    <source>
        <dbReference type="ARBA" id="ARBA00012457"/>
    </source>
</evidence>
<comment type="catalytic activity">
    <reaction evidence="6">
        <text>N-acetyl-alpha-D-glucosamine 1-phosphate + UTP + H(+) = UDP-N-acetyl-alpha-D-glucosamine + diphosphate</text>
        <dbReference type="Rhea" id="RHEA:13509"/>
        <dbReference type="ChEBI" id="CHEBI:15378"/>
        <dbReference type="ChEBI" id="CHEBI:33019"/>
        <dbReference type="ChEBI" id="CHEBI:46398"/>
        <dbReference type="ChEBI" id="CHEBI:57705"/>
        <dbReference type="ChEBI" id="CHEBI:57776"/>
        <dbReference type="EC" id="2.7.7.23"/>
    </reaction>
</comment>
<dbReference type="InterPro" id="IPR039741">
    <property type="entry name" value="UDP-sugar_pyrophosphorylase"/>
</dbReference>
<name>A0A3F2RM09_9STRA</name>
<reference evidence="9 10" key="1">
    <citation type="submission" date="2018-07" db="EMBL/GenBank/DDBJ databases">
        <title>Genome sequencing of oomycete isolates from Chile give support for New Zealand origin for Phytophthora kernoviae and make available the first Nothophytophthora sp. genome.</title>
        <authorList>
            <person name="Studholme D.J."/>
            <person name="Sanfuentes E."/>
            <person name="Panda P."/>
            <person name="Hill R."/>
            <person name="Sambles C."/>
            <person name="Grant M."/>
            <person name="Williams N.M."/>
            <person name="Mcdougal R.L."/>
        </authorList>
    </citation>
    <scope>NUCLEOTIDE SEQUENCE [LARGE SCALE GENOMIC DNA]</scope>
    <source>
        <strain evidence="8">Chile6</strain>
        <strain evidence="7">Chile7</strain>
    </source>
</reference>
<dbReference type="Gene3D" id="3.90.550.10">
    <property type="entry name" value="Spore Coat Polysaccharide Biosynthesis Protein SpsA, Chain A"/>
    <property type="match status" value="2"/>
</dbReference>
<dbReference type="EC" id="2.7.7.23" evidence="3"/>
<dbReference type="SUPFAM" id="SSF53448">
    <property type="entry name" value="Nucleotide-diphospho-sugar transferases"/>
    <property type="match status" value="2"/>
</dbReference>
<comment type="caution">
    <text evidence="8">The sequence shown here is derived from an EMBL/GenBank/DDBJ whole genome shotgun (WGS) entry which is preliminary data.</text>
</comment>
<dbReference type="Pfam" id="PF01704">
    <property type="entry name" value="UDPGP"/>
    <property type="match status" value="2"/>
</dbReference>
<evidence type="ECO:0000313" key="7">
    <source>
        <dbReference type="EMBL" id="RLN47271.1"/>
    </source>
</evidence>
<dbReference type="Proteomes" id="UP000284657">
    <property type="component" value="Unassembled WGS sequence"/>
</dbReference>
<dbReference type="PANTHER" id="PTHR11952:SF2">
    <property type="entry name" value="LD24639P"/>
    <property type="match status" value="1"/>
</dbReference>
<dbReference type="InterPro" id="IPR002618">
    <property type="entry name" value="UDPGP_fam"/>
</dbReference>
<evidence type="ECO:0000313" key="10">
    <source>
        <dbReference type="Proteomes" id="UP000284657"/>
    </source>
</evidence>
<dbReference type="CDD" id="cd04193">
    <property type="entry name" value="UDPGlcNAc_PPase"/>
    <property type="match status" value="2"/>
</dbReference>
<proteinExistence type="inferred from homology"/>
<dbReference type="AlphaFoldDB" id="A0A3F2RM09"/>
<keyword evidence="5" id="KW-0548">Nucleotidyltransferase</keyword>
<dbReference type="EMBL" id="MBDO02000233">
    <property type="protein sequence ID" value="RLN59200.1"/>
    <property type="molecule type" value="Genomic_DNA"/>
</dbReference>
<dbReference type="GO" id="GO:0003977">
    <property type="term" value="F:UDP-N-acetylglucosamine diphosphorylase activity"/>
    <property type="evidence" value="ECO:0007669"/>
    <property type="project" value="UniProtKB-EC"/>
</dbReference>
<dbReference type="InterPro" id="IPR029044">
    <property type="entry name" value="Nucleotide-diphossugar_trans"/>
</dbReference>
<keyword evidence="4" id="KW-0808">Transferase</keyword>
<comment type="pathway">
    <text evidence="1">Nucleotide-sugar biosynthesis; UDP-N-acetyl-alpha-D-glucosamine biosynthesis; UDP-N-acetyl-alpha-D-glucosamine from N-acetyl-alpha-D-glucosamine 1-phosphate: step 1/1.</text>
</comment>
<evidence type="ECO:0000256" key="1">
    <source>
        <dbReference type="ARBA" id="ARBA00005208"/>
    </source>
</evidence>
<evidence type="ECO:0000256" key="4">
    <source>
        <dbReference type="ARBA" id="ARBA00022679"/>
    </source>
</evidence>
<gene>
    <name evidence="7" type="ORF">BBJ29_003719</name>
    <name evidence="8" type="ORF">BBP00_00006649</name>
</gene>
<accession>A0A3F2RM09</accession>